<dbReference type="EMBL" id="JAGKQM010000004">
    <property type="protein sequence ID" value="KAH0928490.1"/>
    <property type="molecule type" value="Genomic_DNA"/>
</dbReference>
<dbReference type="Proteomes" id="UP000824890">
    <property type="component" value="Unassembled WGS sequence"/>
</dbReference>
<gene>
    <name evidence="2" type="ORF">HID58_014217</name>
</gene>
<keyword evidence="3" id="KW-1185">Reference proteome</keyword>
<keyword evidence="1" id="KW-0472">Membrane</keyword>
<feature type="transmembrane region" description="Helical" evidence="1">
    <location>
        <begin position="20"/>
        <end position="43"/>
    </location>
</feature>
<organism evidence="2 3">
    <name type="scientific">Brassica napus</name>
    <name type="common">Rape</name>
    <dbReference type="NCBI Taxonomy" id="3708"/>
    <lineage>
        <taxon>Eukaryota</taxon>
        <taxon>Viridiplantae</taxon>
        <taxon>Streptophyta</taxon>
        <taxon>Embryophyta</taxon>
        <taxon>Tracheophyta</taxon>
        <taxon>Spermatophyta</taxon>
        <taxon>Magnoliopsida</taxon>
        <taxon>eudicotyledons</taxon>
        <taxon>Gunneridae</taxon>
        <taxon>Pentapetalae</taxon>
        <taxon>rosids</taxon>
        <taxon>malvids</taxon>
        <taxon>Brassicales</taxon>
        <taxon>Brassicaceae</taxon>
        <taxon>Brassiceae</taxon>
        <taxon>Brassica</taxon>
    </lineage>
</organism>
<evidence type="ECO:0000256" key="1">
    <source>
        <dbReference type="SAM" id="Phobius"/>
    </source>
</evidence>
<comment type="caution">
    <text evidence="2">The sequence shown here is derived from an EMBL/GenBank/DDBJ whole genome shotgun (WGS) entry which is preliminary data.</text>
</comment>
<reference evidence="2 3" key="1">
    <citation type="submission" date="2021-05" db="EMBL/GenBank/DDBJ databases">
        <title>Genome Assembly of Synthetic Allotetraploid Brassica napus Reveals Homoeologous Exchanges between Subgenomes.</title>
        <authorList>
            <person name="Davis J.T."/>
        </authorList>
    </citation>
    <scope>NUCLEOTIDE SEQUENCE [LARGE SCALE GENOMIC DNA]</scope>
    <source>
        <strain evidence="3">cv. Da-Ae</strain>
        <tissue evidence="2">Seedling</tissue>
    </source>
</reference>
<name>A0ABQ8DGI8_BRANA</name>
<keyword evidence="1" id="KW-1133">Transmembrane helix</keyword>
<evidence type="ECO:0008006" key="4">
    <source>
        <dbReference type="Google" id="ProtNLM"/>
    </source>
</evidence>
<sequence length="104" mass="11533">MSGNPETNPTTRCVLFASEITTNTTIFVLLHAATVSISLALIMTSSMQHIPQRIHQLQEGISMRPIIGQLLEGRVTGDIQPNDSKNLTEGDSYEFSRFYVIHNS</sequence>
<keyword evidence="1" id="KW-0812">Transmembrane</keyword>
<accession>A0ABQ8DGI8</accession>
<evidence type="ECO:0000313" key="2">
    <source>
        <dbReference type="EMBL" id="KAH0928490.1"/>
    </source>
</evidence>
<proteinExistence type="predicted"/>
<evidence type="ECO:0000313" key="3">
    <source>
        <dbReference type="Proteomes" id="UP000824890"/>
    </source>
</evidence>
<protein>
    <recommendedName>
        <fullName evidence="4">Peptidylprolyl isomerase</fullName>
    </recommendedName>
</protein>